<dbReference type="PANTHER" id="PTHR34296:SF2">
    <property type="entry name" value="ABC TRANSPORTER GUANOSINE-BINDING PROTEIN NUPN"/>
    <property type="match status" value="1"/>
</dbReference>
<comment type="similarity">
    <text evidence="2">Belongs to the BMP lipoprotein family.</text>
</comment>
<dbReference type="Gene3D" id="3.40.50.2300">
    <property type="match status" value="2"/>
</dbReference>
<dbReference type="AlphaFoldDB" id="A0A395M485"/>
<name>A0A395M485_9BACT</name>
<dbReference type="EMBL" id="PHFL01000007">
    <property type="protein sequence ID" value="RFM25348.1"/>
    <property type="molecule type" value="Genomic_DNA"/>
</dbReference>
<keyword evidence="6" id="KW-0449">Lipoprotein</keyword>
<reference evidence="9 10" key="1">
    <citation type="journal article" date="2011" name="ISME J.">
        <title>Community ecology of hot spring cyanobacterial mats: predominant populations and their functional potential.</title>
        <authorList>
            <person name="Klatt C.G."/>
            <person name="Wood J.M."/>
            <person name="Rusch D.B."/>
            <person name="Bateson M.M."/>
            <person name="Hamamura N."/>
            <person name="Heidelberg J.F."/>
            <person name="Grossman A.R."/>
            <person name="Bhaya D."/>
            <person name="Cohan F.M."/>
            <person name="Kuhl M."/>
            <person name="Bryant D.A."/>
            <person name="Ward D.M."/>
        </authorList>
    </citation>
    <scope>NUCLEOTIDE SEQUENCE [LARGE SCALE GENOMIC DNA]</scope>
    <source>
        <strain evidence="9">OS</strain>
    </source>
</reference>
<dbReference type="CDD" id="cd06354">
    <property type="entry name" value="PBP1_PrnA-like"/>
    <property type="match status" value="1"/>
</dbReference>
<keyword evidence="4" id="KW-0732">Signal</keyword>
<comment type="caution">
    <text evidence="9">The sequence shown here is derived from an EMBL/GenBank/DDBJ whole genome shotgun (WGS) entry which is preliminary data.</text>
</comment>
<organism evidence="9 10">
    <name type="scientific">Candidatus Thermochlorobacter aerophilus</name>
    <dbReference type="NCBI Taxonomy" id="1868324"/>
    <lineage>
        <taxon>Bacteria</taxon>
        <taxon>Pseudomonadati</taxon>
        <taxon>Chlorobiota</taxon>
        <taxon>Chlorobiia</taxon>
        <taxon>Chlorobiales</taxon>
        <taxon>Candidatus Thermochlorobacteriaceae</taxon>
        <taxon>Candidatus Thermochlorobacter</taxon>
    </lineage>
</organism>
<accession>A0A395M485</accession>
<dbReference type="EMBL" id="PHFL01000001">
    <property type="protein sequence ID" value="RFM25531.1"/>
    <property type="molecule type" value="Genomic_DNA"/>
</dbReference>
<reference evidence="9" key="2">
    <citation type="submission" date="2017-08" db="EMBL/GenBank/DDBJ databases">
        <authorList>
            <person name="de Groot N.N."/>
        </authorList>
    </citation>
    <scope>NUCLEOTIDE SEQUENCE</scope>
    <source>
        <strain evidence="9">OS</strain>
    </source>
</reference>
<proteinExistence type="inferred from homology"/>
<evidence type="ECO:0000313" key="9">
    <source>
        <dbReference type="EMBL" id="RFM25531.1"/>
    </source>
</evidence>
<evidence type="ECO:0000259" key="7">
    <source>
        <dbReference type="Pfam" id="PF02608"/>
    </source>
</evidence>
<evidence type="ECO:0000256" key="4">
    <source>
        <dbReference type="ARBA" id="ARBA00022729"/>
    </source>
</evidence>
<evidence type="ECO:0000313" key="8">
    <source>
        <dbReference type="EMBL" id="RFM25348.1"/>
    </source>
</evidence>
<evidence type="ECO:0000313" key="10">
    <source>
        <dbReference type="Proteomes" id="UP000266389"/>
    </source>
</evidence>
<dbReference type="PANTHER" id="PTHR34296">
    <property type="entry name" value="TRANSCRIPTIONAL ACTIVATOR PROTEIN MED"/>
    <property type="match status" value="1"/>
</dbReference>
<gene>
    <name evidence="9" type="ORF">D0433_00440</name>
    <name evidence="8" type="ORF">D0433_01650</name>
</gene>
<protein>
    <submittedName>
        <fullName evidence="9">BMP family ABC transporter substrate-binding protein</fullName>
    </submittedName>
</protein>
<dbReference type="InterPro" id="IPR028082">
    <property type="entry name" value="Peripla_BP_I"/>
</dbReference>
<evidence type="ECO:0000256" key="2">
    <source>
        <dbReference type="ARBA" id="ARBA00008610"/>
    </source>
</evidence>
<dbReference type="InterPro" id="IPR003760">
    <property type="entry name" value="PnrA-like"/>
</dbReference>
<evidence type="ECO:0000256" key="5">
    <source>
        <dbReference type="ARBA" id="ARBA00023136"/>
    </source>
</evidence>
<evidence type="ECO:0000256" key="1">
    <source>
        <dbReference type="ARBA" id="ARBA00004193"/>
    </source>
</evidence>
<evidence type="ECO:0000256" key="3">
    <source>
        <dbReference type="ARBA" id="ARBA00022475"/>
    </source>
</evidence>
<sequence>MQVHHLLFLLSLALFAVGCVRKKDGAKLVEPSGSAAFKVGLVFDVGGRGDKSFNDAAFAGLERAVKDFSLKLEYIEPGAGADRKTALEQLAAQPDVKLIVGAGFIFTDDITDVALAFPDKKFACVDYTLDSTRKIPDNLLPILFKEEEGSFLVGAIAALTSKTGVIGFVGGMDSPLIKKFERGYINGAKYVRPDIKVEVGYAGLSGEGFNNPVKGKELALIQYGRNADVIYHASGKTGDGVFDAAREKQRFVIGVDMNQEDAAPGLVLTSMVKLVDNAVYEVARQVKDGTFQGGRPLILGLASKGVDYVYNEKNKPLIPDDVRAKVEDLRAKIISGEIQPLGTSSQTNP</sequence>
<dbReference type="Proteomes" id="UP000266389">
    <property type="component" value="Unassembled WGS sequence"/>
</dbReference>
<dbReference type="SUPFAM" id="SSF53822">
    <property type="entry name" value="Periplasmic binding protein-like I"/>
    <property type="match status" value="1"/>
</dbReference>
<keyword evidence="3" id="KW-1003">Cell membrane</keyword>
<evidence type="ECO:0000256" key="6">
    <source>
        <dbReference type="ARBA" id="ARBA00023288"/>
    </source>
</evidence>
<dbReference type="InterPro" id="IPR050957">
    <property type="entry name" value="BMP_lipoprotein"/>
</dbReference>
<comment type="subcellular location">
    <subcellularLocation>
        <location evidence="1">Cell membrane</location>
        <topology evidence="1">Lipid-anchor</topology>
    </subcellularLocation>
</comment>
<feature type="domain" description="ABC transporter substrate-binding protein PnrA-like" evidence="7">
    <location>
        <begin position="39"/>
        <end position="339"/>
    </location>
</feature>
<dbReference type="GO" id="GO:0005886">
    <property type="term" value="C:plasma membrane"/>
    <property type="evidence" value="ECO:0007669"/>
    <property type="project" value="UniProtKB-SubCell"/>
</dbReference>
<keyword evidence="5" id="KW-0472">Membrane</keyword>
<dbReference type="Pfam" id="PF02608">
    <property type="entry name" value="Bmp"/>
    <property type="match status" value="1"/>
</dbReference>